<dbReference type="EMBL" id="KK784978">
    <property type="protein sequence ID" value="KDO55850.1"/>
    <property type="molecule type" value="Genomic_DNA"/>
</dbReference>
<reference evidence="1 2" key="1">
    <citation type="submission" date="2014-04" db="EMBL/GenBank/DDBJ databases">
        <authorList>
            <consortium name="International Citrus Genome Consortium"/>
            <person name="Gmitter F."/>
            <person name="Chen C."/>
            <person name="Farmerie W."/>
            <person name="Harkins T."/>
            <person name="Desany B."/>
            <person name="Mohiuddin M."/>
            <person name="Kodira C."/>
            <person name="Borodovsky M."/>
            <person name="Lomsadze A."/>
            <person name="Burns P."/>
            <person name="Jenkins J."/>
            <person name="Prochnik S."/>
            <person name="Shu S."/>
            <person name="Chapman J."/>
            <person name="Pitluck S."/>
            <person name="Schmutz J."/>
            <person name="Rokhsar D."/>
        </authorList>
    </citation>
    <scope>NUCLEOTIDE SEQUENCE</scope>
</reference>
<keyword evidence="2" id="KW-1185">Reference proteome</keyword>
<proteinExistence type="predicted"/>
<accession>A0A067EPP9</accession>
<sequence>PAHSVSLSHLTRAHGKRIQNSKYLITNSSPLLLPEQSTAAQLPQWSTADVIFNHRPPLTCMNVQSRSHNR</sequence>
<evidence type="ECO:0000313" key="2">
    <source>
        <dbReference type="Proteomes" id="UP000027120"/>
    </source>
</evidence>
<gene>
    <name evidence="1" type="ORF">CISIN_1g043138mg</name>
</gene>
<evidence type="ECO:0000313" key="1">
    <source>
        <dbReference type="EMBL" id="KDO55850.1"/>
    </source>
</evidence>
<organism evidence="1 2">
    <name type="scientific">Citrus sinensis</name>
    <name type="common">Sweet orange</name>
    <name type="synonym">Citrus aurantium var. sinensis</name>
    <dbReference type="NCBI Taxonomy" id="2711"/>
    <lineage>
        <taxon>Eukaryota</taxon>
        <taxon>Viridiplantae</taxon>
        <taxon>Streptophyta</taxon>
        <taxon>Embryophyta</taxon>
        <taxon>Tracheophyta</taxon>
        <taxon>Spermatophyta</taxon>
        <taxon>Magnoliopsida</taxon>
        <taxon>eudicotyledons</taxon>
        <taxon>Gunneridae</taxon>
        <taxon>Pentapetalae</taxon>
        <taxon>rosids</taxon>
        <taxon>malvids</taxon>
        <taxon>Sapindales</taxon>
        <taxon>Rutaceae</taxon>
        <taxon>Aurantioideae</taxon>
        <taxon>Citrus</taxon>
    </lineage>
</organism>
<name>A0A067EPP9_CITSI</name>
<feature type="non-terminal residue" evidence="1">
    <location>
        <position position="1"/>
    </location>
</feature>
<dbReference type="AlphaFoldDB" id="A0A067EPP9"/>
<dbReference type="Proteomes" id="UP000027120">
    <property type="component" value="Unassembled WGS sequence"/>
</dbReference>
<protein>
    <submittedName>
        <fullName evidence="1">Uncharacterized protein</fullName>
    </submittedName>
</protein>